<dbReference type="EMBL" id="JADYXP020000002">
    <property type="protein sequence ID" value="KAL0129996.1"/>
    <property type="molecule type" value="Genomic_DNA"/>
</dbReference>
<reference evidence="2 3" key="1">
    <citation type="submission" date="2023-03" db="EMBL/GenBank/DDBJ databases">
        <title>High recombination rates correlate with genetic variation in Cardiocondyla obscurior ants.</title>
        <authorList>
            <person name="Errbii M."/>
        </authorList>
    </citation>
    <scope>NUCLEOTIDE SEQUENCE [LARGE SCALE GENOMIC DNA]</scope>
    <source>
        <strain evidence="2">Alpha-2009</strain>
        <tissue evidence="2">Whole body</tissue>
    </source>
</reference>
<protein>
    <submittedName>
        <fullName evidence="2">Uncharacterized protein</fullName>
    </submittedName>
</protein>
<sequence length="111" mass="12725">MNEDSGNGEKTWKRGRPNQASVKQTVDIARNVSRLDPESVLCKQVNVRNTHIPLWLILRELLEKTLMRGPAISKDRSIAQQKVAPPFLNSLPYSWSRVIAIRWQCYRPLGS</sequence>
<evidence type="ECO:0000313" key="2">
    <source>
        <dbReference type="EMBL" id="KAL0129996.1"/>
    </source>
</evidence>
<organism evidence="2 3">
    <name type="scientific">Cardiocondyla obscurior</name>
    <dbReference type="NCBI Taxonomy" id="286306"/>
    <lineage>
        <taxon>Eukaryota</taxon>
        <taxon>Metazoa</taxon>
        <taxon>Ecdysozoa</taxon>
        <taxon>Arthropoda</taxon>
        <taxon>Hexapoda</taxon>
        <taxon>Insecta</taxon>
        <taxon>Pterygota</taxon>
        <taxon>Neoptera</taxon>
        <taxon>Endopterygota</taxon>
        <taxon>Hymenoptera</taxon>
        <taxon>Apocrita</taxon>
        <taxon>Aculeata</taxon>
        <taxon>Formicoidea</taxon>
        <taxon>Formicidae</taxon>
        <taxon>Myrmicinae</taxon>
        <taxon>Cardiocondyla</taxon>
    </lineage>
</organism>
<comment type="caution">
    <text evidence="2">The sequence shown here is derived from an EMBL/GenBank/DDBJ whole genome shotgun (WGS) entry which is preliminary data.</text>
</comment>
<name>A0AAW2GRW0_9HYME</name>
<dbReference type="Proteomes" id="UP001430953">
    <property type="component" value="Unassembled WGS sequence"/>
</dbReference>
<evidence type="ECO:0000256" key="1">
    <source>
        <dbReference type="SAM" id="MobiDB-lite"/>
    </source>
</evidence>
<gene>
    <name evidence="2" type="ORF">PUN28_001935</name>
</gene>
<keyword evidence="3" id="KW-1185">Reference proteome</keyword>
<proteinExistence type="predicted"/>
<evidence type="ECO:0000313" key="3">
    <source>
        <dbReference type="Proteomes" id="UP001430953"/>
    </source>
</evidence>
<dbReference type="AlphaFoldDB" id="A0AAW2GRW0"/>
<feature type="region of interest" description="Disordered" evidence="1">
    <location>
        <begin position="1"/>
        <end position="23"/>
    </location>
</feature>
<accession>A0AAW2GRW0</accession>